<proteinExistence type="predicted"/>
<dbReference type="Proteomes" id="UP000481872">
    <property type="component" value="Unassembled WGS sequence"/>
</dbReference>
<dbReference type="AlphaFoldDB" id="A0A6M0H0G6"/>
<keyword evidence="1" id="KW-0812">Transmembrane</keyword>
<name>A0A6M0H0G6_9CLOT</name>
<keyword evidence="1" id="KW-0472">Membrane</keyword>
<accession>A0A6M0H0G6</accession>
<dbReference type="RefSeq" id="WP_061994014.1">
    <property type="nucleotide sequence ID" value="NZ_JAAGPU010000004.1"/>
</dbReference>
<comment type="caution">
    <text evidence="2">The sequence shown here is derived from an EMBL/GenBank/DDBJ whole genome shotgun (WGS) entry which is preliminary data.</text>
</comment>
<organism evidence="2 3">
    <name type="scientific">Clostridium senegalense</name>
    <dbReference type="NCBI Taxonomy" id="1465809"/>
    <lineage>
        <taxon>Bacteria</taxon>
        <taxon>Bacillati</taxon>
        <taxon>Bacillota</taxon>
        <taxon>Clostridia</taxon>
        <taxon>Eubacteriales</taxon>
        <taxon>Clostridiaceae</taxon>
        <taxon>Clostridium</taxon>
    </lineage>
</organism>
<feature type="transmembrane region" description="Helical" evidence="1">
    <location>
        <begin position="54"/>
        <end position="74"/>
    </location>
</feature>
<keyword evidence="3" id="KW-1185">Reference proteome</keyword>
<evidence type="ECO:0000313" key="2">
    <source>
        <dbReference type="EMBL" id="NEU03997.1"/>
    </source>
</evidence>
<dbReference type="EMBL" id="JAAGPU010000004">
    <property type="protein sequence ID" value="NEU03997.1"/>
    <property type="molecule type" value="Genomic_DNA"/>
</dbReference>
<gene>
    <name evidence="2" type="ORF">G3M99_03840</name>
</gene>
<evidence type="ECO:0000313" key="3">
    <source>
        <dbReference type="Proteomes" id="UP000481872"/>
    </source>
</evidence>
<sequence>MKRTGKIINIEKNKVYLLTKDKEFITVKRTNIKPKMGNIYTGTVIQKKTIVQKLLISFLLIGIITASILTYTNFATKYVVIADFNSNVKFEVTSSGKISNVSSKDADGIELINNTNVIGNTLNDGLIILFDEALKEKQISIPNGYYIGKVLVFVSDNKTELPLDLNTFVSHAEKNNFVVTVNSNTGEFD</sequence>
<reference evidence="2 3" key="1">
    <citation type="submission" date="2020-02" db="EMBL/GenBank/DDBJ databases">
        <title>Genome assembly of a novel Clostridium senegalense strain.</title>
        <authorList>
            <person name="Gupta T.B."/>
            <person name="Jauregui R."/>
            <person name="Maclean P."/>
            <person name="Nawarathana A."/>
            <person name="Brightwell G."/>
        </authorList>
    </citation>
    <scope>NUCLEOTIDE SEQUENCE [LARGE SCALE GENOMIC DNA]</scope>
    <source>
        <strain evidence="2 3">AGRFS4</strain>
    </source>
</reference>
<keyword evidence="1" id="KW-1133">Transmembrane helix</keyword>
<protein>
    <submittedName>
        <fullName evidence="2">Uncharacterized protein</fullName>
    </submittedName>
</protein>
<evidence type="ECO:0000256" key="1">
    <source>
        <dbReference type="SAM" id="Phobius"/>
    </source>
</evidence>